<keyword evidence="2" id="KW-1185">Reference proteome</keyword>
<dbReference type="EnsemblPlants" id="OBART09G06490.1">
    <property type="protein sequence ID" value="OBART09G06490.1"/>
    <property type="gene ID" value="OBART09G06490"/>
</dbReference>
<dbReference type="AlphaFoldDB" id="A0A0D3H5K8"/>
<dbReference type="PANTHER" id="PTHR33207">
    <property type="entry name" value="F-BOX DOMAIN CONTAINING PROTEIN-RELATED"/>
    <property type="match status" value="1"/>
</dbReference>
<protein>
    <recommendedName>
        <fullName evidence="3">F-box associated domain-containing protein</fullName>
    </recommendedName>
</protein>
<sequence length="266" mass="30018">MSSYRVTCMVYVEYNGVCDGTGTVRACVFDQNGRNRWKRRPARWYMAKCGVHLRGSDYVRFLGHAIDTMFWGIEGDNVLLILHEWSTEFEILCLPYCIRAPTMIAPYFTIAGALRGVELQAVVDGNGNNKGKLCVICLDQENVLRVFTTWRDRYVNGEWGEWVLQNSLRLAAITTGLSGYKEGYFRSNTAKVVTVKVGSVVLTPAEETTWMFSVDLETMEVAKCKDVSMAFYPCQLPWLPTLRACVNHCKRRGQGCCSHICICGNG</sequence>
<dbReference type="PaxDb" id="65489-OBART09G06490.1"/>
<evidence type="ECO:0008006" key="3">
    <source>
        <dbReference type="Google" id="ProtNLM"/>
    </source>
</evidence>
<dbReference type="eggNOG" id="ENOG502R449">
    <property type="taxonomic scope" value="Eukaryota"/>
</dbReference>
<reference evidence="1" key="2">
    <citation type="submission" date="2015-03" db="UniProtKB">
        <authorList>
            <consortium name="EnsemblPlants"/>
        </authorList>
    </citation>
    <scope>IDENTIFICATION</scope>
</reference>
<accession>A0A0D3H5K8</accession>
<dbReference type="HOGENOM" id="CLU_038427_3_0_1"/>
<evidence type="ECO:0000313" key="1">
    <source>
        <dbReference type="EnsemblPlants" id="OBART09G06490.1"/>
    </source>
</evidence>
<organism evidence="1">
    <name type="scientific">Oryza barthii</name>
    <dbReference type="NCBI Taxonomy" id="65489"/>
    <lineage>
        <taxon>Eukaryota</taxon>
        <taxon>Viridiplantae</taxon>
        <taxon>Streptophyta</taxon>
        <taxon>Embryophyta</taxon>
        <taxon>Tracheophyta</taxon>
        <taxon>Spermatophyta</taxon>
        <taxon>Magnoliopsida</taxon>
        <taxon>Liliopsida</taxon>
        <taxon>Poales</taxon>
        <taxon>Poaceae</taxon>
        <taxon>BOP clade</taxon>
        <taxon>Oryzoideae</taxon>
        <taxon>Oryzeae</taxon>
        <taxon>Oryzinae</taxon>
        <taxon>Oryza</taxon>
    </lineage>
</organism>
<dbReference type="Proteomes" id="UP000026960">
    <property type="component" value="Chromosome 9"/>
</dbReference>
<dbReference type="Gramene" id="OBART09G06490.1">
    <property type="protein sequence ID" value="OBART09G06490.1"/>
    <property type="gene ID" value="OBART09G06490"/>
</dbReference>
<name>A0A0D3H5K8_9ORYZ</name>
<proteinExistence type="predicted"/>
<reference evidence="1" key="1">
    <citation type="journal article" date="2009" name="Rice">
        <title>De Novo Next Generation Sequencing of Plant Genomes.</title>
        <authorList>
            <person name="Rounsley S."/>
            <person name="Marri P.R."/>
            <person name="Yu Y."/>
            <person name="He R."/>
            <person name="Sisneros N."/>
            <person name="Goicoechea J.L."/>
            <person name="Lee S.J."/>
            <person name="Angelova A."/>
            <person name="Kudrna D."/>
            <person name="Luo M."/>
            <person name="Affourtit J."/>
            <person name="Desany B."/>
            <person name="Knight J."/>
            <person name="Niazi F."/>
            <person name="Egholm M."/>
            <person name="Wing R.A."/>
        </authorList>
    </citation>
    <scope>NUCLEOTIDE SEQUENCE [LARGE SCALE GENOMIC DNA]</scope>
    <source>
        <strain evidence="1">cv. IRGC 105608</strain>
    </source>
</reference>
<evidence type="ECO:0000313" key="2">
    <source>
        <dbReference type="Proteomes" id="UP000026960"/>
    </source>
</evidence>